<dbReference type="Gene3D" id="1.25.40.10">
    <property type="entry name" value="Tetratricopeptide repeat domain"/>
    <property type="match status" value="3"/>
</dbReference>
<gene>
    <name evidence="5" type="ORF">Nepgr_023723</name>
</gene>
<dbReference type="Pfam" id="PF13041">
    <property type="entry name" value="PPR_2"/>
    <property type="match status" value="2"/>
</dbReference>
<keyword evidence="6" id="KW-1185">Reference proteome</keyword>
<feature type="repeat" description="PPR" evidence="3">
    <location>
        <begin position="193"/>
        <end position="227"/>
    </location>
</feature>
<dbReference type="InterPro" id="IPR011990">
    <property type="entry name" value="TPR-like_helical_dom_sf"/>
</dbReference>
<evidence type="ECO:0000256" key="2">
    <source>
        <dbReference type="ARBA" id="ARBA00022737"/>
    </source>
</evidence>
<evidence type="ECO:0000256" key="4">
    <source>
        <dbReference type="SAM" id="MobiDB-lite"/>
    </source>
</evidence>
<evidence type="ECO:0000313" key="6">
    <source>
        <dbReference type="Proteomes" id="UP001279734"/>
    </source>
</evidence>
<evidence type="ECO:0000256" key="1">
    <source>
        <dbReference type="ARBA" id="ARBA00007626"/>
    </source>
</evidence>
<dbReference type="AlphaFoldDB" id="A0AAD3T2Z7"/>
<dbReference type="PROSITE" id="PS51375">
    <property type="entry name" value="PPR"/>
    <property type="match status" value="2"/>
</dbReference>
<dbReference type="PANTHER" id="PTHR47874:SF1">
    <property type="entry name" value="OS05G0407900 PROTEIN"/>
    <property type="match status" value="1"/>
</dbReference>
<dbReference type="Proteomes" id="UP001279734">
    <property type="component" value="Unassembled WGS sequence"/>
</dbReference>
<feature type="region of interest" description="Disordered" evidence="4">
    <location>
        <begin position="552"/>
        <end position="573"/>
    </location>
</feature>
<reference evidence="5" key="1">
    <citation type="submission" date="2023-05" db="EMBL/GenBank/DDBJ databases">
        <title>Nepenthes gracilis genome sequencing.</title>
        <authorList>
            <person name="Fukushima K."/>
        </authorList>
    </citation>
    <scope>NUCLEOTIDE SEQUENCE</scope>
    <source>
        <strain evidence="5">SING2019-196</strain>
    </source>
</reference>
<dbReference type="EMBL" id="BSYO01000024">
    <property type="protein sequence ID" value="GMH21880.1"/>
    <property type="molecule type" value="Genomic_DNA"/>
</dbReference>
<accession>A0AAD3T2Z7</accession>
<comment type="caution">
    <text evidence="5">The sequence shown here is derived from an EMBL/GenBank/DDBJ whole genome shotgun (WGS) entry which is preliminary data.</text>
</comment>
<dbReference type="PANTHER" id="PTHR47874">
    <property type="entry name" value="EXPRESSED PROTEIN"/>
    <property type="match status" value="1"/>
</dbReference>
<dbReference type="NCBIfam" id="TIGR00756">
    <property type="entry name" value="PPR"/>
    <property type="match status" value="1"/>
</dbReference>
<comment type="similarity">
    <text evidence="1">Belongs to the PPR family. P subfamily.</text>
</comment>
<organism evidence="5 6">
    <name type="scientific">Nepenthes gracilis</name>
    <name type="common">Slender pitcher plant</name>
    <dbReference type="NCBI Taxonomy" id="150966"/>
    <lineage>
        <taxon>Eukaryota</taxon>
        <taxon>Viridiplantae</taxon>
        <taxon>Streptophyta</taxon>
        <taxon>Embryophyta</taxon>
        <taxon>Tracheophyta</taxon>
        <taxon>Spermatophyta</taxon>
        <taxon>Magnoliopsida</taxon>
        <taxon>eudicotyledons</taxon>
        <taxon>Gunneridae</taxon>
        <taxon>Pentapetalae</taxon>
        <taxon>Caryophyllales</taxon>
        <taxon>Nepenthaceae</taxon>
        <taxon>Nepenthes</taxon>
    </lineage>
</organism>
<evidence type="ECO:0008006" key="7">
    <source>
        <dbReference type="Google" id="ProtNLM"/>
    </source>
</evidence>
<evidence type="ECO:0000256" key="3">
    <source>
        <dbReference type="PROSITE-ProRule" id="PRU00708"/>
    </source>
</evidence>
<protein>
    <recommendedName>
        <fullName evidence="7">Pentatricopeptide repeat-containing protein</fullName>
    </recommendedName>
</protein>
<evidence type="ECO:0000313" key="5">
    <source>
        <dbReference type="EMBL" id="GMH21880.1"/>
    </source>
</evidence>
<keyword evidence="2" id="KW-0677">Repeat</keyword>
<name>A0AAD3T2Z7_NEPGR</name>
<dbReference type="GO" id="GO:0003729">
    <property type="term" value="F:mRNA binding"/>
    <property type="evidence" value="ECO:0007669"/>
    <property type="project" value="InterPro"/>
</dbReference>
<proteinExistence type="inferred from homology"/>
<feature type="repeat" description="PPR" evidence="3">
    <location>
        <begin position="264"/>
        <end position="298"/>
    </location>
</feature>
<dbReference type="InterPro" id="IPR002885">
    <property type="entry name" value="PPR_rpt"/>
</dbReference>
<dbReference type="InterPro" id="IPR044179">
    <property type="entry name" value="PPR5-like"/>
</dbReference>
<sequence>MKRVWKISDAYQLAELLIYRSFSRKISTLNHDLRETRLPTKNSCRFIREFCVQSVSPWSKTFQYLIDLFTDKPSSYEIKSRDEMTYKVLMLKDELLVCNGHFGSVERVLDEKGAGALFRSYSNGSALIELMKQLHSLPLLALEVFNWRRKQADYSFPMTSDEYAKGITVAGRCKNVDLALELFTEAANSRIKTSSTYNAMMGAYMTNGLSEKCQSLFRNFKKDGDCAPTIVTYNILISVFGRLMLIDHMEATLQEINDLNLSPTLSTYNNLIAGYVTAWMWDCMEQTYSKMKASSVEPDINTYLLMLRGYSHSGNLEKMEEMYELIGQHVNDNNAPLIRSMICAYCKSSDPNRIIKIEALMKMIPEDYRPWMNVLLIKVYAQEDLLDMMEKLINEAFERHTSVTTVSIMRSIISTYFRCNAVDKLAEFVKRAECAGWRICRSLYHCQMVMYAAQNRLNEMENVLIEMENVNIRRTKKTLIILYKAYLKWGRRYKLEQDDGYDDNTRHWVENCISKHLRFRFSSTDFFIWLERQGLLQGCKAQITDLTDDTKRSSEKMLETSSVSANLPRMSVM</sequence>